<feature type="region of interest" description="Disordered" evidence="1">
    <location>
        <begin position="1"/>
        <end position="28"/>
    </location>
</feature>
<name>A0AAV7P5P0_PLEWA</name>
<reference evidence="2" key="1">
    <citation type="journal article" date="2022" name="bioRxiv">
        <title>Sequencing and chromosome-scale assembly of the giantPleurodeles waltlgenome.</title>
        <authorList>
            <person name="Brown T."/>
            <person name="Elewa A."/>
            <person name="Iarovenko S."/>
            <person name="Subramanian E."/>
            <person name="Araus A.J."/>
            <person name="Petzold A."/>
            <person name="Susuki M."/>
            <person name="Suzuki K.-i.T."/>
            <person name="Hayashi T."/>
            <person name="Toyoda A."/>
            <person name="Oliveira C."/>
            <person name="Osipova E."/>
            <person name="Leigh N.D."/>
            <person name="Simon A."/>
            <person name="Yun M.H."/>
        </authorList>
    </citation>
    <scope>NUCLEOTIDE SEQUENCE</scope>
    <source>
        <strain evidence="2">20211129_DDA</strain>
        <tissue evidence="2">Liver</tissue>
    </source>
</reference>
<gene>
    <name evidence="2" type="ORF">NDU88_000431</name>
</gene>
<keyword evidence="3" id="KW-1185">Reference proteome</keyword>
<organism evidence="2 3">
    <name type="scientific">Pleurodeles waltl</name>
    <name type="common">Iberian ribbed newt</name>
    <dbReference type="NCBI Taxonomy" id="8319"/>
    <lineage>
        <taxon>Eukaryota</taxon>
        <taxon>Metazoa</taxon>
        <taxon>Chordata</taxon>
        <taxon>Craniata</taxon>
        <taxon>Vertebrata</taxon>
        <taxon>Euteleostomi</taxon>
        <taxon>Amphibia</taxon>
        <taxon>Batrachia</taxon>
        <taxon>Caudata</taxon>
        <taxon>Salamandroidea</taxon>
        <taxon>Salamandridae</taxon>
        <taxon>Pleurodelinae</taxon>
        <taxon>Pleurodeles</taxon>
    </lineage>
</organism>
<accession>A0AAV7P5P0</accession>
<sequence>MTLFPVNSSGDEKGEKSDRGRSTPKSRRCARELPGVLCSCLVAVVGDADILRVMRGEGLKADSWSTSREEN</sequence>
<feature type="compositionally biased region" description="Basic and acidic residues" evidence="1">
    <location>
        <begin position="10"/>
        <end position="21"/>
    </location>
</feature>
<proteinExistence type="predicted"/>
<protein>
    <submittedName>
        <fullName evidence="2">Uncharacterized protein</fullName>
    </submittedName>
</protein>
<dbReference type="Proteomes" id="UP001066276">
    <property type="component" value="Chromosome 7"/>
</dbReference>
<dbReference type="AlphaFoldDB" id="A0AAV7P5P0"/>
<comment type="caution">
    <text evidence="2">The sequence shown here is derived from an EMBL/GenBank/DDBJ whole genome shotgun (WGS) entry which is preliminary data.</text>
</comment>
<dbReference type="EMBL" id="JANPWB010000011">
    <property type="protein sequence ID" value="KAJ1121923.1"/>
    <property type="molecule type" value="Genomic_DNA"/>
</dbReference>
<evidence type="ECO:0000256" key="1">
    <source>
        <dbReference type="SAM" id="MobiDB-lite"/>
    </source>
</evidence>
<evidence type="ECO:0000313" key="3">
    <source>
        <dbReference type="Proteomes" id="UP001066276"/>
    </source>
</evidence>
<evidence type="ECO:0000313" key="2">
    <source>
        <dbReference type="EMBL" id="KAJ1121923.1"/>
    </source>
</evidence>